<dbReference type="Pfam" id="PF09852">
    <property type="entry name" value="DUF2079"/>
    <property type="match status" value="1"/>
</dbReference>
<feature type="transmembrane region" description="Helical" evidence="1">
    <location>
        <begin position="118"/>
        <end position="138"/>
    </location>
</feature>
<feature type="transmembrane region" description="Helical" evidence="1">
    <location>
        <begin position="162"/>
        <end position="184"/>
    </location>
</feature>
<dbReference type="RefSeq" id="WP_011827212.1">
    <property type="nucleotide sequence ID" value="NC_008820.1"/>
</dbReference>
<keyword evidence="1" id="KW-0472">Membrane</keyword>
<name>A2CD09_PROM3</name>
<accession>A2CD09</accession>
<organism evidence="3 4">
    <name type="scientific">Prochlorococcus marinus (strain MIT 9303)</name>
    <dbReference type="NCBI Taxonomy" id="59922"/>
    <lineage>
        <taxon>Bacteria</taxon>
        <taxon>Bacillati</taxon>
        <taxon>Cyanobacteriota</taxon>
        <taxon>Cyanophyceae</taxon>
        <taxon>Synechococcales</taxon>
        <taxon>Prochlorococcaceae</taxon>
        <taxon>Prochlorococcus</taxon>
    </lineage>
</organism>
<protein>
    <submittedName>
        <fullName evidence="3">Predicted membrane protein</fullName>
    </submittedName>
</protein>
<keyword evidence="1" id="KW-1133">Transmembrane helix</keyword>
<keyword evidence="1" id="KW-0812">Transmembrane</keyword>
<feature type="transmembrane region" description="Helical" evidence="1">
    <location>
        <begin position="262"/>
        <end position="279"/>
    </location>
</feature>
<proteinExistence type="predicted"/>
<feature type="chain" id="PRO_5002642692" evidence="2">
    <location>
        <begin position="27"/>
        <end position="470"/>
    </location>
</feature>
<gene>
    <name evidence="3" type="ordered locus">P9303_26391</name>
</gene>
<dbReference type="InterPro" id="IPR018650">
    <property type="entry name" value="STSV1_Orf64"/>
</dbReference>
<evidence type="ECO:0000256" key="2">
    <source>
        <dbReference type="SAM" id="SignalP"/>
    </source>
</evidence>
<evidence type="ECO:0000313" key="3">
    <source>
        <dbReference type="EMBL" id="ABM79369.1"/>
    </source>
</evidence>
<dbReference type="BioCyc" id="PMAR59922:G1G80-2310-MONOMER"/>
<dbReference type="KEGG" id="pmf:P9303_26391"/>
<dbReference type="STRING" id="59922.P9303_26391"/>
<sequence>MNTKACPPRRLSLTCLAIFLLLWAAAATRHALLQSNAYDLGLFDQWIWLASQGLPPYSSMEGVHLLADHGAWALYLAALPYHFHASVQWLLASQAAGLSLTALPLWWVGRQAGLTPKLCWLICALWWLQPVVFNANLFDFHPEVWVMPALAGCYWASRAKKAWLWFGLLLLLLGCRDGLVLVVVGLGLEQALRKRWIWAFAAIGLALGWLAMLNHWLYPWLKGSTGGPKAAGALFSYLGDSFDEVLFNLITKPQLLIEHVDWIGGLIYLLLISIAVAPFWRRNSLPVLIGGLPLVLVNLLSEESPQRTLIHHYSLPIAVIAVVAAIDGLAVRPHQAVPWRLLTWSTICWVALAKPWFFSGPYLERLDALAPSHEAIANIPSSSRLATTSYLAPHLSQRIAIDFPRSKGKSLALENFDVLLLNPKDPGWGSSRKHQQKLLSKAKQAGWWCESWDNGLELCQQSEHKSIQQP</sequence>
<feature type="transmembrane region" description="Helical" evidence="1">
    <location>
        <begin position="87"/>
        <end position="106"/>
    </location>
</feature>
<feature type="signal peptide" evidence="2">
    <location>
        <begin position="1"/>
        <end position="26"/>
    </location>
</feature>
<feature type="transmembrane region" description="Helical" evidence="1">
    <location>
        <begin position="313"/>
        <end position="331"/>
    </location>
</feature>
<reference evidence="3 4" key="1">
    <citation type="journal article" date="2007" name="PLoS Genet.">
        <title>Patterns and implications of gene gain and loss in the evolution of Prochlorococcus.</title>
        <authorList>
            <person name="Kettler G.C."/>
            <person name="Martiny A.C."/>
            <person name="Huang K."/>
            <person name="Zucker J."/>
            <person name="Coleman M.L."/>
            <person name="Rodrigue S."/>
            <person name="Chen F."/>
            <person name="Lapidus A."/>
            <person name="Ferriera S."/>
            <person name="Johnson J."/>
            <person name="Steglich C."/>
            <person name="Church G.M."/>
            <person name="Richardson P."/>
            <person name="Chisholm S.W."/>
        </authorList>
    </citation>
    <scope>NUCLEOTIDE SEQUENCE [LARGE SCALE GENOMIC DNA]</scope>
    <source>
        <strain evidence="3 4">MIT 9303</strain>
    </source>
</reference>
<dbReference type="AlphaFoldDB" id="A2CD09"/>
<dbReference type="HOGENOM" id="CLU_566103_0_0_3"/>
<evidence type="ECO:0000256" key="1">
    <source>
        <dbReference type="SAM" id="Phobius"/>
    </source>
</evidence>
<dbReference type="Proteomes" id="UP000002274">
    <property type="component" value="Chromosome"/>
</dbReference>
<evidence type="ECO:0000313" key="4">
    <source>
        <dbReference type="Proteomes" id="UP000002274"/>
    </source>
</evidence>
<dbReference type="EMBL" id="CP000554">
    <property type="protein sequence ID" value="ABM79369.1"/>
    <property type="molecule type" value="Genomic_DNA"/>
</dbReference>
<keyword evidence="2" id="KW-0732">Signal</keyword>
<feature type="transmembrane region" description="Helical" evidence="1">
    <location>
        <begin position="196"/>
        <end position="218"/>
    </location>
</feature>